<organism evidence="1 2">
    <name type="scientific">Gymnopus androsaceus JB14</name>
    <dbReference type="NCBI Taxonomy" id="1447944"/>
    <lineage>
        <taxon>Eukaryota</taxon>
        <taxon>Fungi</taxon>
        <taxon>Dikarya</taxon>
        <taxon>Basidiomycota</taxon>
        <taxon>Agaricomycotina</taxon>
        <taxon>Agaricomycetes</taxon>
        <taxon>Agaricomycetidae</taxon>
        <taxon>Agaricales</taxon>
        <taxon>Marasmiineae</taxon>
        <taxon>Omphalotaceae</taxon>
        <taxon>Gymnopus</taxon>
    </lineage>
</organism>
<evidence type="ECO:0000313" key="2">
    <source>
        <dbReference type="Proteomes" id="UP000799118"/>
    </source>
</evidence>
<dbReference type="AlphaFoldDB" id="A0A6A4H217"/>
<accession>A0A6A4H217</accession>
<evidence type="ECO:0000313" key="1">
    <source>
        <dbReference type="EMBL" id="KAE9391806.1"/>
    </source>
</evidence>
<dbReference type="EMBL" id="ML769612">
    <property type="protein sequence ID" value="KAE9391806.1"/>
    <property type="molecule type" value="Genomic_DNA"/>
</dbReference>
<gene>
    <name evidence="1" type="ORF">BT96DRAFT_296315</name>
</gene>
<protein>
    <submittedName>
        <fullName evidence="1">Uncharacterized protein</fullName>
    </submittedName>
</protein>
<reference evidence="1" key="1">
    <citation type="journal article" date="2019" name="Environ. Microbiol.">
        <title>Fungal ecological strategies reflected in gene transcription - a case study of two litter decomposers.</title>
        <authorList>
            <person name="Barbi F."/>
            <person name="Kohler A."/>
            <person name="Barry K."/>
            <person name="Baskaran P."/>
            <person name="Daum C."/>
            <person name="Fauchery L."/>
            <person name="Ihrmark K."/>
            <person name="Kuo A."/>
            <person name="LaButti K."/>
            <person name="Lipzen A."/>
            <person name="Morin E."/>
            <person name="Grigoriev I.V."/>
            <person name="Henrissat B."/>
            <person name="Lindahl B."/>
            <person name="Martin F."/>
        </authorList>
    </citation>
    <scope>NUCLEOTIDE SEQUENCE</scope>
    <source>
        <strain evidence="1">JB14</strain>
    </source>
</reference>
<dbReference type="OrthoDB" id="5091743at2759"/>
<proteinExistence type="predicted"/>
<name>A0A6A4H217_9AGAR</name>
<dbReference type="Proteomes" id="UP000799118">
    <property type="component" value="Unassembled WGS sequence"/>
</dbReference>
<sequence length="276" mass="31235">MSTAMEKASPRAREQFQRMLDDLNDKRLTYGKDKPDGLGRKFLSKVSEKLIDIGLEELENKLKEELGNIRFFAANSFLPVLGPADPHATRSKPSSSELDVYEWTIEGYEKRGLTPPSYDDLKSGEKQLQNIMKTLKEWLMADGKTFWREFRPQVTSEPEAADSNDTKLTTVAIDLGEQILMLQIHLLWAERVDSGKHPWLWEVASDKTELVTELSNKYLKEGPDAMYNFIGDYSYHGKRPLSRYVACSVINEALENVLASVTSVDAGGVHADMNDN</sequence>
<keyword evidence="2" id="KW-1185">Reference proteome</keyword>